<gene>
    <name evidence="2" type="ORF">OJF2_16090</name>
</gene>
<proteinExistence type="predicted"/>
<name>A0A5B9VXU7_9BACT</name>
<reference evidence="2 3" key="1">
    <citation type="submission" date="2019-08" db="EMBL/GenBank/DDBJ databases">
        <title>Deep-cultivation of Planctomycetes and their phenomic and genomic characterization uncovers novel biology.</title>
        <authorList>
            <person name="Wiegand S."/>
            <person name="Jogler M."/>
            <person name="Boedeker C."/>
            <person name="Pinto D."/>
            <person name="Vollmers J."/>
            <person name="Rivas-Marin E."/>
            <person name="Kohn T."/>
            <person name="Peeters S.H."/>
            <person name="Heuer A."/>
            <person name="Rast P."/>
            <person name="Oberbeckmann S."/>
            <person name="Bunk B."/>
            <person name="Jeske O."/>
            <person name="Meyerdierks A."/>
            <person name="Storesund J.E."/>
            <person name="Kallscheuer N."/>
            <person name="Luecker S."/>
            <person name="Lage O.M."/>
            <person name="Pohl T."/>
            <person name="Merkel B.J."/>
            <person name="Hornburger P."/>
            <person name="Mueller R.-W."/>
            <person name="Bruemmer F."/>
            <person name="Labrenz M."/>
            <person name="Spormann A.M."/>
            <person name="Op den Camp H."/>
            <person name="Overmann J."/>
            <person name="Amann R."/>
            <person name="Jetten M.S.M."/>
            <person name="Mascher T."/>
            <person name="Medema M.H."/>
            <person name="Devos D.P."/>
            <person name="Kaster A.-K."/>
            <person name="Ovreas L."/>
            <person name="Rohde M."/>
            <person name="Galperin M.Y."/>
            <person name="Jogler C."/>
        </authorList>
    </citation>
    <scope>NUCLEOTIDE SEQUENCE [LARGE SCALE GENOMIC DNA]</scope>
    <source>
        <strain evidence="2 3">OJF2</strain>
    </source>
</reference>
<dbReference type="EMBL" id="CP042997">
    <property type="protein sequence ID" value="QEH33112.1"/>
    <property type="molecule type" value="Genomic_DNA"/>
</dbReference>
<sequence length="200" mass="22369">MSPAALGRALREHRIRTVLNLRGPNPRERWYRDELRTTLESGATQVDVPLSSCVWMSRVQLRGLIRILEASEYPLIVHCAWGSERTGLTAAISELLRPGGTLESARGQLAIRYLYVPLGDGRIMGEFVEQYADWLRARGLAHDPVAFRRWAEEGYSPGNPSREAWPYDPTPLSVETRPGGPTQQVAGATPDPRRPSSARR</sequence>
<evidence type="ECO:0000256" key="1">
    <source>
        <dbReference type="SAM" id="MobiDB-lite"/>
    </source>
</evidence>
<dbReference type="AlphaFoldDB" id="A0A5B9VXU7"/>
<dbReference type="RefSeq" id="WP_246196434.1">
    <property type="nucleotide sequence ID" value="NZ_CP042997.1"/>
</dbReference>
<protein>
    <recommendedName>
        <fullName evidence="4">Tyrosine specific protein phosphatases domain-containing protein</fullName>
    </recommendedName>
</protein>
<dbReference type="InterPro" id="IPR016130">
    <property type="entry name" value="Tyr_Pase_AS"/>
</dbReference>
<dbReference type="PROSITE" id="PS00383">
    <property type="entry name" value="TYR_PHOSPHATASE_1"/>
    <property type="match status" value="1"/>
</dbReference>
<dbReference type="KEGG" id="agv:OJF2_16090"/>
<dbReference type="Gene3D" id="3.90.190.10">
    <property type="entry name" value="Protein tyrosine phosphatase superfamily"/>
    <property type="match status" value="1"/>
</dbReference>
<dbReference type="SUPFAM" id="SSF52799">
    <property type="entry name" value="(Phosphotyrosine protein) phosphatases II"/>
    <property type="match status" value="1"/>
</dbReference>
<evidence type="ECO:0008006" key="4">
    <source>
        <dbReference type="Google" id="ProtNLM"/>
    </source>
</evidence>
<accession>A0A5B9VXU7</accession>
<dbReference type="Pfam" id="PF22785">
    <property type="entry name" value="Tc-R-P"/>
    <property type="match status" value="1"/>
</dbReference>
<evidence type="ECO:0000313" key="2">
    <source>
        <dbReference type="EMBL" id="QEH33112.1"/>
    </source>
</evidence>
<dbReference type="Proteomes" id="UP000324233">
    <property type="component" value="Chromosome"/>
</dbReference>
<keyword evidence="3" id="KW-1185">Reference proteome</keyword>
<organism evidence="2 3">
    <name type="scientific">Aquisphaera giovannonii</name>
    <dbReference type="NCBI Taxonomy" id="406548"/>
    <lineage>
        <taxon>Bacteria</taxon>
        <taxon>Pseudomonadati</taxon>
        <taxon>Planctomycetota</taxon>
        <taxon>Planctomycetia</taxon>
        <taxon>Isosphaerales</taxon>
        <taxon>Isosphaeraceae</taxon>
        <taxon>Aquisphaera</taxon>
    </lineage>
</organism>
<feature type="region of interest" description="Disordered" evidence="1">
    <location>
        <begin position="153"/>
        <end position="200"/>
    </location>
</feature>
<dbReference type="InterPro" id="IPR029021">
    <property type="entry name" value="Prot-tyrosine_phosphatase-like"/>
</dbReference>
<evidence type="ECO:0000313" key="3">
    <source>
        <dbReference type="Proteomes" id="UP000324233"/>
    </source>
</evidence>